<comment type="caution">
    <text evidence="3">The sequence shown here is derived from an EMBL/GenBank/DDBJ whole genome shotgun (WGS) entry which is preliminary data.</text>
</comment>
<keyword evidence="2" id="KW-0812">Transmembrane</keyword>
<sequence length="124" mass="13831">MPKSGLNFIRKVGKVGTSAVKKLGSAAVDSVKEIAPDVVQNYKDEGPPPDRILRDNSGEVFIMKFLTYLVIGFVVIAFLAWLAFFIMRYRNNKRNMISSSREFQRNRKSSSEGGTKVPSLNTDA</sequence>
<evidence type="ECO:0000256" key="2">
    <source>
        <dbReference type="SAM" id="Phobius"/>
    </source>
</evidence>
<reference evidence="3" key="1">
    <citation type="submission" date="2022-12" db="EMBL/GenBank/DDBJ databases">
        <title>Genome assemblies of Blomia tropicalis.</title>
        <authorList>
            <person name="Cui Y."/>
        </authorList>
    </citation>
    <scope>NUCLEOTIDE SEQUENCE</scope>
    <source>
        <tissue evidence="3">Adult mites</tissue>
    </source>
</reference>
<organism evidence="3 4">
    <name type="scientific">Blomia tropicalis</name>
    <name type="common">Mite</name>
    <dbReference type="NCBI Taxonomy" id="40697"/>
    <lineage>
        <taxon>Eukaryota</taxon>
        <taxon>Metazoa</taxon>
        <taxon>Ecdysozoa</taxon>
        <taxon>Arthropoda</taxon>
        <taxon>Chelicerata</taxon>
        <taxon>Arachnida</taxon>
        <taxon>Acari</taxon>
        <taxon>Acariformes</taxon>
        <taxon>Sarcoptiformes</taxon>
        <taxon>Astigmata</taxon>
        <taxon>Glycyphagoidea</taxon>
        <taxon>Echimyopodidae</taxon>
        <taxon>Blomia</taxon>
    </lineage>
</organism>
<keyword evidence="4" id="KW-1185">Reference proteome</keyword>
<proteinExistence type="predicted"/>
<evidence type="ECO:0000256" key="1">
    <source>
        <dbReference type="SAM" id="MobiDB-lite"/>
    </source>
</evidence>
<name>A0A9Q0RNR7_BLOTA</name>
<evidence type="ECO:0000313" key="4">
    <source>
        <dbReference type="Proteomes" id="UP001142055"/>
    </source>
</evidence>
<accession>A0A9Q0RNR7</accession>
<gene>
    <name evidence="3" type="ORF">RDWZM_006861</name>
</gene>
<protein>
    <submittedName>
        <fullName evidence="3">Uncharacterized protein</fullName>
    </submittedName>
</protein>
<dbReference type="AlphaFoldDB" id="A0A9Q0RNR7"/>
<keyword evidence="2" id="KW-1133">Transmembrane helix</keyword>
<evidence type="ECO:0000313" key="3">
    <source>
        <dbReference type="EMBL" id="KAJ6221049.1"/>
    </source>
</evidence>
<dbReference type="Proteomes" id="UP001142055">
    <property type="component" value="Chromosome 2"/>
</dbReference>
<dbReference type="EMBL" id="JAPWDV010000002">
    <property type="protein sequence ID" value="KAJ6221049.1"/>
    <property type="molecule type" value="Genomic_DNA"/>
</dbReference>
<feature type="transmembrane region" description="Helical" evidence="2">
    <location>
        <begin position="65"/>
        <end position="87"/>
    </location>
</feature>
<feature type="region of interest" description="Disordered" evidence="1">
    <location>
        <begin position="97"/>
        <end position="124"/>
    </location>
</feature>
<keyword evidence="2" id="KW-0472">Membrane</keyword>